<evidence type="ECO:0000313" key="12">
    <source>
        <dbReference type="EMBL" id="CAD5123482.1"/>
    </source>
</evidence>
<comment type="subcellular location">
    <subcellularLocation>
        <location evidence="1">Membrane</location>
        <topology evidence="1">Multi-pass membrane protein</topology>
    </subcellularLocation>
    <subcellularLocation>
        <location evidence="10">Mitochondrion inner membrane</location>
        <topology evidence="10">Multi-pass membrane protein</topology>
    </subcellularLocation>
</comment>
<dbReference type="EMBL" id="CAJFCJ010000019">
    <property type="protein sequence ID" value="CAD5123482.1"/>
    <property type="molecule type" value="Genomic_DNA"/>
</dbReference>
<comment type="similarity">
    <text evidence="10">Belongs to the mitochondrial carrier (TC 2.A.29) family. SLC25A38 subfamily.</text>
</comment>
<evidence type="ECO:0000256" key="7">
    <source>
        <dbReference type="ARBA" id="ARBA00023128"/>
    </source>
</evidence>
<comment type="function">
    <text evidence="10">Mitochondrial glycine transporter that imports glycine into the mitochondrial matrix. Plays an important role in providing glycine for the first enzymatic step in heme biosynthesis, the condensation of glycine with succinyl-CoA to produce 5-aminolevulinate (ALA) in the miochondrial matrix.</text>
</comment>
<evidence type="ECO:0000256" key="6">
    <source>
        <dbReference type="ARBA" id="ARBA00022989"/>
    </source>
</evidence>
<feature type="repeat" description="Solcar" evidence="11">
    <location>
        <begin position="195"/>
        <end position="279"/>
    </location>
</feature>
<keyword evidence="13" id="KW-1185">Reference proteome</keyword>
<reference evidence="12 13" key="1">
    <citation type="submission" date="2020-08" db="EMBL/GenBank/DDBJ databases">
        <authorList>
            <person name="Hejnol A."/>
        </authorList>
    </citation>
    <scope>NUCLEOTIDE SEQUENCE [LARGE SCALE GENOMIC DNA]</scope>
</reference>
<sequence>MEAYMTSPVVKSFLAGSLSGTCSTILFQPLDLVKTRIQSYSIGGNKSGMITVIVNILKNERVSGLWKGMTPSLTRTVPGIGVYFSSMHWLRTTFGSKDPSPMESVMIGAFARSISGVSMLPFTVVKTRFESGQFNYQSVTHAIFAIYRAEGSRGLYSGLAATLLRDAPFSGIYLMFYTQAKKTVKESTLLQGYSSLPTLHFACGLVAGCSASVVTQPADVIKTHMQINPGKFSKIPHVVLYVYSKEGLAGFLRGIVPRTVRRTLMAALAWTVYESAMQQFGLK</sequence>
<feature type="repeat" description="Solcar" evidence="11">
    <location>
        <begin position="7"/>
        <end position="93"/>
    </location>
</feature>
<dbReference type="SUPFAM" id="SSF103506">
    <property type="entry name" value="Mitochondrial carrier"/>
    <property type="match status" value="1"/>
</dbReference>
<organism evidence="12 13">
    <name type="scientific">Dimorphilus gyrociliatus</name>
    <dbReference type="NCBI Taxonomy" id="2664684"/>
    <lineage>
        <taxon>Eukaryota</taxon>
        <taxon>Metazoa</taxon>
        <taxon>Spiralia</taxon>
        <taxon>Lophotrochozoa</taxon>
        <taxon>Annelida</taxon>
        <taxon>Polychaeta</taxon>
        <taxon>Polychaeta incertae sedis</taxon>
        <taxon>Dinophilidae</taxon>
        <taxon>Dimorphilus</taxon>
    </lineage>
</organism>
<keyword evidence="6 10" id="KW-1133">Transmembrane helix</keyword>
<evidence type="ECO:0000256" key="9">
    <source>
        <dbReference type="ARBA" id="ARBA00034060"/>
    </source>
</evidence>
<feature type="repeat" description="Solcar" evidence="11">
    <location>
        <begin position="99"/>
        <end position="183"/>
    </location>
</feature>
<dbReference type="InterPro" id="IPR002067">
    <property type="entry name" value="MCP"/>
</dbReference>
<evidence type="ECO:0000256" key="11">
    <source>
        <dbReference type="PROSITE-ProRule" id="PRU00282"/>
    </source>
</evidence>
<dbReference type="HAMAP" id="MF_03064">
    <property type="entry name" value="SLC25A38"/>
    <property type="match status" value="1"/>
</dbReference>
<evidence type="ECO:0000256" key="4">
    <source>
        <dbReference type="ARBA" id="ARBA00022737"/>
    </source>
</evidence>
<comment type="caution">
    <text evidence="12">The sequence shown here is derived from an EMBL/GenBank/DDBJ whole genome shotgun (WGS) entry which is preliminary data.</text>
</comment>
<keyword evidence="2 10" id="KW-0813">Transport</keyword>
<protein>
    <recommendedName>
        <fullName evidence="10">Mitochondrial glycine transporter</fullName>
    </recommendedName>
    <alternativeName>
        <fullName evidence="10">Solute carrier family 25 member 38 homolog</fullName>
    </alternativeName>
</protein>
<evidence type="ECO:0000256" key="3">
    <source>
        <dbReference type="ARBA" id="ARBA00022692"/>
    </source>
</evidence>
<keyword evidence="3 10" id="KW-0812">Transmembrane</keyword>
<dbReference type="OrthoDB" id="1924968at2759"/>
<dbReference type="GO" id="GO:0015187">
    <property type="term" value="F:glycine transmembrane transporter activity"/>
    <property type="evidence" value="ECO:0007669"/>
    <property type="project" value="UniProtKB-UniRule"/>
</dbReference>
<gene>
    <name evidence="12" type="ORF">DGYR_LOCUS11161</name>
</gene>
<dbReference type="InterPro" id="IPR030847">
    <property type="entry name" value="Hem25/SLC25A38"/>
</dbReference>
<dbReference type="Pfam" id="PF00153">
    <property type="entry name" value="Mito_carr"/>
    <property type="match status" value="3"/>
</dbReference>
<dbReference type="Proteomes" id="UP000549394">
    <property type="component" value="Unassembled WGS sequence"/>
</dbReference>
<keyword evidence="4 10" id="KW-0677">Repeat</keyword>
<dbReference type="Gene3D" id="1.50.40.10">
    <property type="entry name" value="Mitochondrial carrier domain"/>
    <property type="match status" value="2"/>
</dbReference>
<dbReference type="InterPro" id="IPR018108">
    <property type="entry name" value="MCP_transmembrane"/>
</dbReference>
<comment type="catalytic activity">
    <reaction evidence="9 10">
        <text>glycine(in) = glycine(out)</text>
        <dbReference type="Rhea" id="RHEA:70715"/>
        <dbReference type="ChEBI" id="CHEBI:57305"/>
    </reaction>
</comment>
<evidence type="ECO:0000256" key="2">
    <source>
        <dbReference type="ARBA" id="ARBA00022448"/>
    </source>
</evidence>
<dbReference type="PROSITE" id="PS50920">
    <property type="entry name" value="SOLCAR"/>
    <property type="match status" value="3"/>
</dbReference>
<dbReference type="AlphaFoldDB" id="A0A7I8W5J1"/>
<evidence type="ECO:0000256" key="10">
    <source>
        <dbReference type="HAMAP-Rule" id="MF_03064"/>
    </source>
</evidence>
<evidence type="ECO:0000256" key="8">
    <source>
        <dbReference type="ARBA" id="ARBA00023136"/>
    </source>
</evidence>
<proteinExistence type="inferred from homology"/>
<evidence type="ECO:0000313" key="13">
    <source>
        <dbReference type="Proteomes" id="UP000549394"/>
    </source>
</evidence>
<name>A0A7I8W5J1_9ANNE</name>
<keyword evidence="7 10" id="KW-0496">Mitochondrion</keyword>
<evidence type="ECO:0000256" key="1">
    <source>
        <dbReference type="ARBA" id="ARBA00004141"/>
    </source>
</evidence>
<keyword evidence="5 10" id="KW-0999">Mitochondrion inner membrane</keyword>
<dbReference type="PRINTS" id="PR00926">
    <property type="entry name" value="MITOCARRIER"/>
</dbReference>
<dbReference type="PANTHER" id="PTHR46181:SF3">
    <property type="entry name" value="MITOCHONDRIAL GLYCINE TRANSPORTER"/>
    <property type="match status" value="1"/>
</dbReference>
<accession>A0A7I8W5J1</accession>
<dbReference type="InterPro" id="IPR023395">
    <property type="entry name" value="MCP_dom_sf"/>
</dbReference>
<keyword evidence="8 10" id="KW-0472">Membrane</keyword>
<dbReference type="GO" id="GO:0005743">
    <property type="term" value="C:mitochondrial inner membrane"/>
    <property type="evidence" value="ECO:0007669"/>
    <property type="project" value="UniProtKB-SubCell"/>
</dbReference>
<dbReference type="GO" id="GO:1904983">
    <property type="term" value="P:glycine import into mitochondrion"/>
    <property type="evidence" value="ECO:0007669"/>
    <property type="project" value="UniProtKB-UniRule"/>
</dbReference>
<evidence type="ECO:0000256" key="5">
    <source>
        <dbReference type="ARBA" id="ARBA00022792"/>
    </source>
</evidence>
<dbReference type="PANTHER" id="PTHR46181">
    <property type="entry name" value="MITOCHONDRIAL GLYCINE TRANSPORTER"/>
    <property type="match status" value="1"/>
</dbReference>